<dbReference type="AlphaFoldDB" id="A0AAU9TXB0"/>
<evidence type="ECO:0000256" key="4">
    <source>
        <dbReference type="ARBA" id="ARBA00023157"/>
    </source>
</evidence>
<dbReference type="PROSITE" id="PS00941">
    <property type="entry name" value="CARBOXYLESTERASE_B_2"/>
    <property type="match status" value="1"/>
</dbReference>
<accession>A0AAU9TXB0</accession>
<dbReference type="Pfam" id="PF00135">
    <property type="entry name" value="COesterase"/>
    <property type="match status" value="1"/>
</dbReference>
<dbReference type="PANTHER" id="PTHR43142:SF1">
    <property type="entry name" value="CARBOXYLIC ESTER HYDROLASE"/>
    <property type="match status" value="1"/>
</dbReference>
<evidence type="ECO:0000259" key="7">
    <source>
        <dbReference type="Pfam" id="PF00135"/>
    </source>
</evidence>
<dbReference type="PROSITE" id="PS00122">
    <property type="entry name" value="CARBOXYLESTERASE_B_1"/>
    <property type="match status" value="1"/>
</dbReference>
<evidence type="ECO:0000313" key="9">
    <source>
        <dbReference type="Proteomes" id="UP001153954"/>
    </source>
</evidence>
<comment type="caution">
    <text evidence="8">The sequence shown here is derived from an EMBL/GenBank/DDBJ whole genome shotgun (WGS) entry which is preliminary data.</text>
</comment>
<evidence type="ECO:0000256" key="3">
    <source>
        <dbReference type="ARBA" id="ARBA00022801"/>
    </source>
</evidence>
<proteinExistence type="inferred from homology"/>
<organism evidence="8 9">
    <name type="scientific">Euphydryas editha</name>
    <name type="common">Edith's checkerspot</name>
    <dbReference type="NCBI Taxonomy" id="104508"/>
    <lineage>
        <taxon>Eukaryota</taxon>
        <taxon>Metazoa</taxon>
        <taxon>Ecdysozoa</taxon>
        <taxon>Arthropoda</taxon>
        <taxon>Hexapoda</taxon>
        <taxon>Insecta</taxon>
        <taxon>Pterygota</taxon>
        <taxon>Neoptera</taxon>
        <taxon>Endopterygota</taxon>
        <taxon>Lepidoptera</taxon>
        <taxon>Glossata</taxon>
        <taxon>Ditrysia</taxon>
        <taxon>Papilionoidea</taxon>
        <taxon>Nymphalidae</taxon>
        <taxon>Nymphalinae</taxon>
        <taxon>Euphydryas</taxon>
    </lineage>
</organism>
<dbReference type="InterPro" id="IPR019819">
    <property type="entry name" value="Carboxylesterase_B_CS"/>
</dbReference>
<dbReference type="EC" id="3.1.1.-" evidence="6"/>
<dbReference type="PANTHER" id="PTHR43142">
    <property type="entry name" value="CARBOXYLIC ESTER HYDROLASE"/>
    <property type="match status" value="1"/>
</dbReference>
<evidence type="ECO:0000313" key="8">
    <source>
        <dbReference type="EMBL" id="CAH2091334.1"/>
    </source>
</evidence>
<dbReference type="GO" id="GO:0052689">
    <property type="term" value="F:carboxylic ester hydrolase activity"/>
    <property type="evidence" value="ECO:0007669"/>
    <property type="project" value="UniProtKB-KW"/>
</dbReference>
<protein>
    <recommendedName>
        <fullName evidence="6">Carboxylic ester hydrolase</fullName>
        <ecNumber evidence="6">3.1.1.-</ecNumber>
    </recommendedName>
</protein>
<reference evidence="8" key="1">
    <citation type="submission" date="2022-03" db="EMBL/GenBank/DDBJ databases">
        <authorList>
            <person name="Tunstrom K."/>
        </authorList>
    </citation>
    <scope>NUCLEOTIDE SEQUENCE</scope>
</reference>
<dbReference type="SUPFAM" id="SSF53474">
    <property type="entry name" value="alpha/beta-Hydrolases"/>
    <property type="match status" value="1"/>
</dbReference>
<evidence type="ECO:0000256" key="2">
    <source>
        <dbReference type="ARBA" id="ARBA00022487"/>
    </source>
</evidence>
<name>A0AAU9TXB0_EUPED</name>
<evidence type="ECO:0000256" key="5">
    <source>
        <dbReference type="ARBA" id="ARBA00023180"/>
    </source>
</evidence>
<keyword evidence="9" id="KW-1185">Reference proteome</keyword>
<sequence>MVVVSIGQGNLKGGKTKTDNGVTYYEFLGIPYAKPPVGNLRFRKPQPPESWDGLRDATSINQDNICFQTDVAKGNVIGSEDCLYLNVYTPRLPDPNTKLLPVMVFIHGGGFVYSNGIMKEELGPDYLIDNDVVVVTFNYRLGVLGFLSLDIPEARGNMGLKDQVQALKWVQSNIDKFGGDPNNVTIFGISAGSASVDYHLLSPLSKGLFHKAILQSGSSLNHWAINYEPKKLIEKLLENMGYDGSTRNIRAIYEYLIATPVSVLVQASYKDIKNLNPNRMYLGFVPTIEKEFGDNEAMITDIPYKLFKEGKFNCVPIIKGFCNKEGYLTNFIGRDLILDVIKNLNFVSHWAYEMEASDKVKFNKKFSEAYLRNVSPEDDDDKLGIDFFGDLDFVAGIRISGEILANKGVPVYFYEFSYEGKINFFKNYLKIARKGAAHADDTSYVFKLSFSNFAEIKDKEVRANMCKIWTNFAKTGIPTSDDIPIQWNKYTEESPSYLSIGGECTIESAYEPKKMAIFKEIYDKYEK</sequence>
<dbReference type="Proteomes" id="UP001153954">
    <property type="component" value="Unassembled WGS sequence"/>
</dbReference>
<keyword evidence="5" id="KW-0325">Glycoprotein</keyword>
<keyword evidence="2" id="KW-0719">Serine esterase</keyword>
<dbReference type="InterPro" id="IPR019826">
    <property type="entry name" value="Carboxylesterase_B_AS"/>
</dbReference>
<feature type="domain" description="Carboxylesterase type B" evidence="7">
    <location>
        <begin position="3"/>
        <end position="516"/>
    </location>
</feature>
<gene>
    <name evidence="8" type="ORF">EEDITHA_LOCUS7210</name>
</gene>
<keyword evidence="3 6" id="KW-0378">Hydrolase</keyword>
<comment type="similarity">
    <text evidence="1 6">Belongs to the type-B carboxylesterase/lipase family.</text>
</comment>
<keyword evidence="4" id="KW-1015">Disulfide bond</keyword>
<dbReference type="InterPro" id="IPR002018">
    <property type="entry name" value="CarbesteraseB"/>
</dbReference>
<dbReference type="EMBL" id="CAKOGL010000010">
    <property type="protein sequence ID" value="CAH2091334.1"/>
    <property type="molecule type" value="Genomic_DNA"/>
</dbReference>
<dbReference type="InterPro" id="IPR029058">
    <property type="entry name" value="AB_hydrolase_fold"/>
</dbReference>
<dbReference type="Gene3D" id="3.40.50.1820">
    <property type="entry name" value="alpha/beta hydrolase"/>
    <property type="match status" value="1"/>
</dbReference>
<evidence type="ECO:0000256" key="6">
    <source>
        <dbReference type="RuleBase" id="RU361235"/>
    </source>
</evidence>
<evidence type="ECO:0000256" key="1">
    <source>
        <dbReference type="ARBA" id="ARBA00005964"/>
    </source>
</evidence>